<evidence type="ECO:0000256" key="2">
    <source>
        <dbReference type="ARBA" id="ARBA00022729"/>
    </source>
</evidence>
<dbReference type="GO" id="GO:0008234">
    <property type="term" value="F:cysteine-type peptidase activity"/>
    <property type="evidence" value="ECO:0007669"/>
    <property type="project" value="InterPro"/>
</dbReference>
<feature type="domain" description="Peptidase C1A papain C-terminal" evidence="4">
    <location>
        <begin position="61"/>
        <end position="203"/>
    </location>
</feature>
<dbReference type="OrthoDB" id="683764at2759"/>
<accession>A0A811PQ58</accession>
<dbReference type="PROSITE" id="PS00639">
    <property type="entry name" value="THIOL_PROTEASE_HIS"/>
    <property type="match status" value="1"/>
</dbReference>
<dbReference type="EMBL" id="CAJGYO010000007">
    <property type="protein sequence ID" value="CAD6248269.1"/>
    <property type="molecule type" value="Genomic_DNA"/>
</dbReference>
<comment type="similarity">
    <text evidence="1">Belongs to the peptidase C1 family.</text>
</comment>
<gene>
    <name evidence="5" type="ORF">NCGR_LOCUS32420</name>
</gene>
<organism evidence="5 6">
    <name type="scientific">Miscanthus lutarioriparius</name>
    <dbReference type="NCBI Taxonomy" id="422564"/>
    <lineage>
        <taxon>Eukaryota</taxon>
        <taxon>Viridiplantae</taxon>
        <taxon>Streptophyta</taxon>
        <taxon>Embryophyta</taxon>
        <taxon>Tracheophyta</taxon>
        <taxon>Spermatophyta</taxon>
        <taxon>Magnoliopsida</taxon>
        <taxon>Liliopsida</taxon>
        <taxon>Poales</taxon>
        <taxon>Poaceae</taxon>
        <taxon>PACMAD clade</taxon>
        <taxon>Panicoideae</taxon>
        <taxon>Andropogonodae</taxon>
        <taxon>Andropogoneae</taxon>
        <taxon>Saccharinae</taxon>
        <taxon>Miscanthus</taxon>
    </lineage>
</organism>
<dbReference type="Gene3D" id="3.90.70.10">
    <property type="entry name" value="Cysteine proteinases"/>
    <property type="match status" value="2"/>
</dbReference>
<dbReference type="AlphaFoldDB" id="A0A811PQ58"/>
<sequence length="214" mass="23545">MEKLRRFQTFKETALRVASRAGVAGGRAPVSQDDDAGGVAQPQPQPHCSSVREKARRRLALPVAWDWREKTCGDQPCLGPVKDQGNCGSCWAFAATGAMEAHHAIIGARNKEKPIQLSQQELIDCDPGSDKCPVVVSIAVGDNNTEFRYYEGGVYGKDKKCGLWNDHELLLVGYDSNTYILKNSYGDDWGVEALINPEPYIYVKKSLCLLAART</sequence>
<dbReference type="InterPro" id="IPR013128">
    <property type="entry name" value="Peptidase_C1A"/>
</dbReference>
<proteinExistence type="inferred from homology"/>
<evidence type="ECO:0000259" key="4">
    <source>
        <dbReference type="SMART" id="SM00645"/>
    </source>
</evidence>
<dbReference type="PROSITE" id="PS00139">
    <property type="entry name" value="THIOL_PROTEASE_CYS"/>
    <property type="match status" value="1"/>
</dbReference>
<dbReference type="PRINTS" id="PR00705">
    <property type="entry name" value="PAPAIN"/>
</dbReference>
<dbReference type="InterPro" id="IPR000668">
    <property type="entry name" value="Peptidase_C1A_C"/>
</dbReference>
<name>A0A811PQ58_9POAL</name>
<dbReference type="Proteomes" id="UP000604825">
    <property type="component" value="Unassembled WGS sequence"/>
</dbReference>
<dbReference type="SMART" id="SM00645">
    <property type="entry name" value="Pept_C1"/>
    <property type="match status" value="1"/>
</dbReference>
<dbReference type="GO" id="GO:0006508">
    <property type="term" value="P:proteolysis"/>
    <property type="evidence" value="ECO:0007669"/>
    <property type="project" value="InterPro"/>
</dbReference>
<evidence type="ECO:0000256" key="1">
    <source>
        <dbReference type="ARBA" id="ARBA00008455"/>
    </source>
</evidence>
<evidence type="ECO:0000256" key="3">
    <source>
        <dbReference type="SAM" id="MobiDB-lite"/>
    </source>
</evidence>
<dbReference type="SUPFAM" id="SSF54001">
    <property type="entry name" value="Cysteine proteinases"/>
    <property type="match status" value="1"/>
</dbReference>
<feature type="compositionally biased region" description="Low complexity" evidence="3">
    <location>
        <begin position="18"/>
        <end position="30"/>
    </location>
</feature>
<keyword evidence="2" id="KW-0732">Signal</keyword>
<comment type="caution">
    <text evidence="5">The sequence shown here is derived from an EMBL/GenBank/DDBJ whole genome shotgun (WGS) entry which is preliminary data.</text>
</comment>
<reference evidence="5" key="1">
    <citation type="submission" date="2020-10" db="EMBL/GenBank/DDBJ databases">
        <authorList>
            <person name="Han B."/>
            <person name="Lu T."/>
            <person name="Zhao Q."/>
            <person name="Huang X."/>
            <person name="Zhao Y."/>
        </authorList>
    </citation>
    <scope>NUCLEOTIDE SEQUENCE</scope>
</reference>
<evidence type="ECO:0000313" key="5">
    <source>
        <dbReference type="EMBL" id="CAD6248269.1"/>
    </source>
</evidence>
<dbReference type="InterPro" id="IPR038765">
    <property type="entry name" value="Papain-like_cys_pep_sf"/>
</dbReference>
<keyword evidence="6" id="KW-1185">Reference proteome</keyword>
<dbReference type="InterPro" id="IPR025660">
    <property type="entry name" value="Pept_his_AS"/>
</dbReference>
<dbReference type="InterPro" id="IPR000169">
    <property type="entry name" value="Pept_cys_AS"/>
</dbReference>
<feature type="region of interest" description="Disordered" evidence="3">
    <location>
        <begin position="18"/>
        <end position="50"/>
    </location>
</feature>
<protein>
    <recommendedName>
        <fullName evidence="4">Peptidase C1A papain C-terminal domain-containing protein</fullName>
    </recommendedName>
</protein>
<dbReference type="Pfam" id="PF00112">
    <property type="entry name" value="Peptidase_C1"/>
    <property type="match status" value="2"/>
</dbReference>
<dbReference type="PANTHER" id="PTHR12411">
    <property type="entry name" value="CYSTEINE PROTEASE FAMILY C1-RELATED"/>
    <property type="match status" value="1"/>
</dbReference>
<evidence type="ECO:0000313" key="6">
    <source>
        <dbReference type="Proteomes" id="UP000604825"/>
    </source>
</evidence>